<keyword evidence="2" id="KW-1185">Reference proteome</keyword>
<evidence type="ECO:0000313" key="2">
    <source>
        <dbReference type="Proteomes" id="UP000286482"/>
    </source>
</evidence>
<dbReference type="Proteomes" id="UP000286482">
    <property type="component" value="Unassembled WGS sequence"/>
</dbReference>
<sequence>MHMDQVSKMEEEIEAFCLDIAEKIGPLGLVDDESDVYKKTSIAVNLRICYELRATGRLDSSLHIQELFHFTQTLVEVFGSEIADNRELDDLWEAVFTALGYTYVYIKEDTWGWTYYVRALASVARMKYSSFRTALSAAGVPDDEDAVIQFAKLRRGFVKMSYFSPTAEIDNFRFGEFRPNIDDKDILASMLLERAQFRGISENHLCQVLQCELIDLNKSVTAPQNLTSVAAILSLETRSFIQLVQNIEIYDAQKSIRENYKGALDRPPRITINDIKEGSERITPKEFTNLLKDVAVVHPAYRANKKLKGYLLNNGIEIGIEISTSKTVNIWIPKDVMSAPLQGFLKAEYEEYDNSSPVYGRHSALRVYPQLATSAVVKLVVSNVNGANTFIECLREWQKA</sequence>
<protein>
    <submittedName>
        <fullName evidence="1">Uncharacterized protein</fullName>
    </submittedName>
</protein>
<dbReference type="RefSeq" id="WP_120353092.1">
    <property type="nucleotide sequence ID" value="NZ_RAQO01000001.1"/>
</dbReference>
<accession>A0A420ENM8</accession>
<name>A0A420ENM8_9ALTE</name>
<comment type="caution">
    <text evidence="1">The sequence shown here is derived from an EMBL/GenBank/DDBJ whole genome shotgun (WGS) entry which is preliminary data.</text>
</comment>
<dbReference type="EMBL" id="RAQO01000001">
    <property type="protein sequence ID" value="RKF22290.1"/>
    <property type="molecule type" value="Genomic_DNA"/>
</dbReference>
<evidence type="ECO:0000313" key="1">
    <source>
        <dbReference type="EMBL" id="RKF22290.1"/>
    </source>
</evidence>
<reference evidence="1 2" key="1">
    <citation type="submission" date="2018-09" db="EMBL/GenBank/DDBJ databases">
        <authorList>
            <person name="Wang Z."/>
        </authorList>
    </citation>
    <scope>NUCLEOTIDE SEQUENCE [LARGE SCALE GENOMIC DNA]</scope>
    <source>
        <strain evidence="1 2">ALS 81</strain>
    </source>
</reference>
<organism evidence="1 2">
    <name type="scientific">Alginatibacterium sediminis</name>
    <dbReference type="NCBI Taxonomy" id="2164068"/>
    <lineage>
        <taxon>Bacteria</taxon>
        <taxon>Pseudomonadati</taxon>
        <taxon>Pseudomonadota</taxon>
        <taxon>Gammaproteobacteria</taxon>
        <taxon>Alteromonadales</taxon>
        <taxon>Alteromonadaceae</taxon>
        <taxon>Alginatibacterium</taxon>
    </lineage>
</organism>
<dbReference type="AlphaFoldDB" id="A0A420ENM8"/>
<proteinExistence type="predicted"/>
<gene>
    <name evidence="1" type="ORF">DBZ36_01185</name>
</gene>